<feature type="transmembrane region" description="Helical" evidence="1">
    <location>
        <begin position="54"/>
        <end position="72"/>
    </location>
</feature>
<dbReference type="GO" id="GO:0016251">
    <property type="term" value="F:RNA polymerase II general transcription initiation factor activity"/>
    <property type="evidence" value="ECO:0007669"/>
    <property type="project" value="InterPro"/>
</dbReference>
<dbReference type="GO" id="GO:0051123">
    <property type="term" value="P:RNA polymerase II preinitiation complex assembly"/>
    <property type="evidence" value="ECO:0007669"/>
    <property type="project" value="TreeGrafter"/>
</dbReference>
<organism evidence="2 3">
    <name type="scientific">Vicia faba</name>
    <name type="common">Broad bean</name>
    <name type="synonym">Faba vulgaris</name>
    <dbReference type="NCBI Taxonomy" id="3906"/>
    <lineage>
        <taxon>Eukaryota</taxon>
        <taxon>Viridiplantae</taxon>
        <taxon>Streptophyta</taxon>
        <taxon>Embryophyta</taxon>
        <taxon>Tracheophyta</taxon>
        <taxon>Spermatophyta</taxon>
        <taxon>Magnoliopsida</taxon>
        <taxon>eudicotyledons</taxon>
        <taxon>Gunneridae</taxon>
        <taxon>Pentapetalae</taxon>
        <taxon>rosids</taxon>
        <taxon>fabids</taxon>
        <taxon>Fabales</taxon>
        <taxon>Fabaceae</taxon>
        <taxon>Papilionoideae</taxon>
        <taxon>50 kb inversion clade</taxon>
        <taxon>NPAAA clade</taxon>
        <taxon>Hologalegina</taxon>
        <taxon>IRL clade</taxon>
        <taxon>Fabeae</taxon>
        <taxon>Vicia</taxon>
    </lineage>
</organism>
<dbReference type="Proteomes" id="UP001157006">
    <property type="component" value="Chromosome 6"/>
</dbReference>
<keyword evidence="3" id="KW-1185">Reference proteome</keyword>
<evidence type="ECO:0000313" key="3">
    <source>
        <dbReference type="Proteomes" id="UP001157006"/>
    </source>
</evidence>
<dbReference type="PANTHER" id="PTHR13900">
    <property type="entry name" value="TRANSCRIPTION INITIATION FACTOR TFIID"/>
    <property type="match status" value="1"/>
</dbReference>
<dbReference type="GO" id="GO:0005669">
    <property type="term" value="C:transcription factor TFIID complex"/>
    <property type="evidence" value="ECO:0007669"/>
    <property type="project" value="InterPro"/>
</dbReference>
<dbReference type="PANTHER" id="PTHR13900:SF0">
    <property type="entry name" value="TRANSCRIPTION INITIATION FACTOR TFIID SUBUNIT 1"/>
    <property type="match status" value="1"/>
</dbReference>
<accession>A0AAV1B8G5</accession>
<sequence>MCYKEITKDVSLHMLIKNLTVTIIPIFLSLFKLSLLSASCCIGFQNAFMPKFAIFMYSSIFMPQVNRLVAFFKQSPAHTKKRSAHGVKNFHSQPALKLQTMKLKLSNKDITNFHWPRALWYPHDNKVAVKERGKLPTKRSMKIIMKSLGGEGCKPHVNAEETIFFVKEKLPKI</sequence>
<gene>
    <name evidence="2" type="ORF">VFH_VI145560</name>
</gene>
<keyword evidence="1" id="KW-0812">Transmembrane</keyword>
<keyword evidence="1" id="KW-1133">Transmembrane helix</keyword>
<dbReference type="GO" id="GO:0004402">
    <property type="term" value="F:histone acetyltransferase activity"/>
    <property type="evidence" value="ECO:0007669"/>
    <property type="project" value="InterPro"/>
</dbReference>
<evidence type="ECO:0000313" key="2">
    <source>
        <dbReference type="EMBL" id="CAI8618904.1"/>
    </source>
</evidence>
<dbReference type="EMBL" id="OX451741">
    <property type="protein sequence ID" value="CAI8618904.1"/>
    <property type="molecule type" value="Genomic_DNA"/>
</dbReference>
<reference evidence="2 3" key="1">
    <citation type="submission" date="2023-01" db="EMBL/GenBank/DDBJ databases">
        <authorList>
            <person name="Kreplak J."/>
        </authorList>
    </citation>
    <scope>NUCLEOTIDE SEQUENCE [LARGE SCALE GENOMIC DNA]</scope>
</reference>
<keyword evidence="1" id="KW-0472">Membrane</keyword>
<feature type="transmembrane region" description="Helical" evidence="1">
    <location>
        <begin position="21"/>
        <end position="48"/>
    </location>
</feature>
<name>A0AAV1B8G5_VICFA</name>
<dbReference type="AlphaFoldDB" id="A0AAV1B8G5"/>
<evidence type="ECO:0000256" key="1">
    <source>
        <dbReference type="SAM" id="Phobius"/>
    </source>
</evidence>
<protein>
    <submittedName>
        <fullName evidence="2">Uncharacterized protein</fullName>
    </submittedName>
</protein>
<dbReference type="GO" id="GO:0017025">
    <property type="term" value="F:TBP-class protein binding"/>
    <property type="evidence" value="ECO:0007669"/>
    <property type="project" value="InterPro"/>
</dbReference>
<proteinExistence type="predicted"/>
<dbReference type="InterPro" id="IPR040240">
    <property type="entry name" value="TAF1"/>
</dbReference>